<gene>
    <name evidence="2" type="ORF">SS37A_35430</name>
</gene>
<dbReference type="Pfam" id="PF01497">
    <property type="entry name" value="Peripla_BP_2"/>
    <property type="match status" value="1"/>
</dbReference>
<dbReference type="PANTHER" id="PTHR30535:SF34">
    <property type="entry name" value="MOLYBDATE-BINDING PROTEIN MOLA"/>
    <property type="match status" value="1"/>
</dbReference>
<keyword evidence="3" id="KW-1185">Reference proteome</keyword>
<evidence type="ECO:0000313" key="2">
    <source>
        <dbReference type="EMBL" id="BDV36013.1"/>
    </source>
</evidence>
<evidence type="ECO:0000259" key="1">
    <source>
        <dbReference type="PROSITE" id="PS50983"/>
    </source>
</evidence>
<dbReference type="SUPFAM" id="SSF53807">
    <property type="entry name" value="Helical backbone' metal receptor"/>
    <property type="match status" value="1"/>
</dbReference>
<feature type="domain" description="Fe/B12 periplasmic-binding" evidence="1">
    <location>
        <begin position="1"/>
        <end position="230"/>
    </location>
</feature>
<dbReference type="InterPro" id="IPR050902">
    <property type="entry name" value="ABC_Transporter_SBP"/>
</dbReference>
<dbReference type="PROSITE" id="PS50983">
    <property type="entry name" value="FE_B12_PBP"/>
    <property type="match status" value="1"/>
</dbReference>
<dbReference type="InterPro" id="IPR002491">
    <property type="entry name" value="ABC_transptr_periplasmic_BD"/>
</dbReference>
<name>A0ABM8EDC5_9HYPH</name>
<organism evidence="2 3">
    <name type="scientific">Methylocystis iwaonis</name>
    <dbReference type="NCBI Taxonomy" id="2885079"/>
    <lineage>
        <taxon>Bacteria</taxon>
        <taxon>Pseudomonadati</taxon>
        <taxon>Pseudomonadota</taxon>
        <taxon>Alphaproteobacteria</taxon>
        <taxon>Hyphomicrobiales</taxon>
        <taxon>Methylocystaceae</taxon>
        <taxon>Methylocystis</taxon>
    </lineage>
</organism>
<protein>
    <recommendedName>
        <fullName evidence="1">Fe/B12 periplasmic-binding domain-containing protein</fullName>
    </recommendedName>
</protein>
<dbReference type="Gene3D" id="3.40.50.1980">
    <property type="entry name" value="Nitrogenase molybdenum iron protein domain"/>
    <property type="match status" value="2"/>
</dbReference>
<proteinExistence type="predicted"/>
<geneLocation type="plasmid" evidence="2 3">
    <name>pSS37A-Re-1</name>
</geneLocation>
<evidence type="ECO:0000313" key="3">
    <source>
        <dbReference type="Proteomes" id="UP001317629"/>
    </source>
</evidence>
<dbReference type="Proteomes" id="UP001317629">
    <property type="component" value="Plasmid pSS37A-Re-1"/>
</dbReference>
<accession>A0ABM8EDC5</accession>
<keyword evidence="2" id="KW-0614">Plasmid</keyword>
<reference evidence="2 3" key="1">
    <citation type="journal article" date="2023" name="Int. J. Syst. Evol. Microbiol.">
        <title>Methylocystis iwaonis sp. nov., a type II methane-oxidizing bacterium from surface soil of a rice paddy field in Japan, and emended description of the genus Methylocystis (ex Whittenbury et al. 1970) Bowman et al. 1993.</title>
        <authorList>
            <person name="Kaise H."/>
            <person name="Sawadogo J.B."/>
            <person name="Alam M.S."/>
            <person name="Ueno C."/>
            <person name="Dianou D."/>
            <person name="Shinjo R."/>
            <person name="Asakawa S."/>
        </authorList>
    </citation>
    <scope>NUCLEOTIDE SEQUENCE [LARGE SCALE GENOMIC DNA]</scope>
    <source>
        <strain evidence="2 3">SS37A-Re</strain>
    </source>
</reference>
<sequence length="285" mass="31447">MFPSARVINSSIAAGGADGFMPNVETLAMLDPDVVVQWGDRGDDIVAPLRNAGMHTALMRYGTEQFARDSLTLMGEIAGKPDKARRLIAWREAVATEIAAKAAAMPDKRRLKVVYLQRASTGLVVAGANTYSDYYIRLVGGVNAAAELSGALAINAEQLAQWAPDVILLNGFEEQLTPRRIYDDPLLSGAKAAMERRVYKMPIGGYRWDPPSHENPLAWMWLAQLLYPDLFRYDLRKEIEESYQIVYGYRPSLSDIDSVLRLSVNGDARGYDRFTAVAPTPGHAP</sequence>
<dbReference type="Gene3D" id="1.20.58.2180">
    <property type="match status" value="1"/>
</dbReference>
<dbReference type="PANTHER" id="PTHR30535">
    <property type="entry name" value="VITAMIN B12-BINDING PROTEIN"/>
    <property type="match status" value="1"/>
</dbReference>
<dbReference type="EMBL" id="AP027143">
    <property type="protein sequence ID" value="BDV36013.1"/>
    <property type="molecule type" value="Genomic_DNA"/>
</dbReference>